<keyword evidence="1" id="KW-0696">RNA-directed RNA polymerase</keyword>
<evidence type="ECO:0000259" key="3">
    <source>
        <dbReference type="Pfam" id="PF05183"/>
    </source>
</evidence>
<feature type="compositionally biased region" description="Basic residues" evidence="2">
    <location>
        <begin position="399"/>
        <end position="408"/>
    </location>
</feature>
<feature type="region of interest" description="Disordered" evidence="2">
    <location>
        <begin position="1018"/>
        <end position="1040"/>
    </location>
</feature>
<dbReference type="PANTHER" id="PTHR23079:SF55">
    <property type="entry name" value="RNA-DIRECTED RNA POLYMERASE"/>
    <property type="match status" value="1"/>
</dbReference>
<dbReference type="PANTHER" id="PTHR23079">
    <property type="entry name" value="RNA-DEPENDENT RNA POLYMERASE"/>
    <property type="match status" value="1"/>
</dbReference>
<dbReference type="GO" id="GO:0003968">
    <property type="term" value="F:RNA-directed RNA polymerase activity"/>
    <property type="evidence" value="ECO:0007669"/>
    <property type="project" value="UniProtKB-KW"/>
</dbReference>
<feature type="region of interest" description="Disordered" evidence="2">
    <location>
        <begin position="381"/>
        <end position="408"/>
    </location>
</feature>
<comment type="similarity">
    <text evidence="1">Belongs to the RdRP family.</text>
</comment>
<keyword evidence="1" id="KW-0808">Transferase</keyword>
<accession>A0A9W8P9K6</accession>
<keyword evidence="5" id="KW-1185">Reference proteome</keyword>
<keyword evidence="1" id="KW-0694">RNA-binding</keyword>
<comment type="catalytic activity">
    <reaction evidence="1">
        <text>RNA(n) + a ribonucleoside 5'-triphosphate = RNA(n+1) + diphosphate</text>
        <dbReference type="Rhea" id="RHEA:21248"/>
        <dbReference type="Rhea" id="RHEA-COMP:14527"/>
        <dbReference type="Rhea" id="RHEA-COMP:17342"/>
        <dbReference type="ChEBI" id="CHEBI:33019"/>
        <dbReference type="ChEBI" id="CHEBI:61557"/>
        <dbReference type="ChEBI" id="CHEBI:140395"/>
        <dbReference type="EC" id="2.7.7.48"/>
    </reaction>
</comment>
<organism evidence="4 5">
    <name type="scientific">Lentinula detonsa</name>
    <dbReference type="NCBI Taxonomy" id="2804962"/>
    <lineage>
        <taxon>Eukaryota</taxon>
        <taxon>Fungi</taxon>
        <taxon>Dikarya</taxon>
        <taxon>Basidiomycota</taxon>
        <taxon>Agaricomycotina</taxon>
        <taxon>Agaricomycetes</taxon>
        <taxon>Agaricomycetidae</taxon>
        <taxon>Agaricales</taxon>
        <taxon>Marasmiineae</taxon>
        <taxon>Omphalotaceae</taxon>
        <taxon>Lentinula</taxon>
    </lineage>
</organism>
<evidence type="ECO:0000256" key="1">
    <source>
        <dbReference type="RuleBase" id="RU363098"/>
    </source>
</evidence>
<dbReference type="EMBL" id="JANVFU010000002">
    <property type="protein sequence ID" value="KAJ3749658.1"/>
    <property type="molecule type" value="Genomic_DNA"/>
</dbReference>
<evidence type="ECO:0000256" key="2">
    <source>
        <dbReference type="SAM" id="MobiDB-lite"/>
    </source>
</evidence>
<sequence length="1259" mass="142502">MDIFVSNIPSTVNREQLLIEFHRIIHRPPFLTNPKLNFDVFLFKPRNNRVSAILTLPNVSDGHLLLKIYPLSPIRISGLTISCRPGNKAPNANTLARIRGQEWQDPELIRQEKRREEQASVPTSKLSMSFGRLRRDGTYTVEHSFDGKIHCDLARRRLVVTLASDFDDLSTDNPSTDNLSRLLSFMELTRLNSRLDPQLRHKALSFSYASSSAHAVIRSTSSQELQLFLEFAHPPVFEATPTQIPSTVTVPSQRLANLPGCIPMPLVSQVLRIIFSSVSDLSHFLTRANNIQLPHAKFIDVSSIDARVYGSDKFKELADFLKPMPFPLGFQLEKSVWDGIIEPSELYEKNMRQQIIRIQKDHSESAAKIFQYFVSTLRVPTFRDPPRPPPRRQSEPPKHASKSARRRWRQRNRRLRELGLSSADNISPTLHQQLAQAAKDYVSDLQRPRRRYAPSPNPALYEAYHVSITPSRQVLEGPLPDLSNGIVRLYRDYQDCFLRVSFQDEGGGKPQRDNNLAIDDLLESRYKPILLKGVTVAGRHFDFLGYSMSSLKDYTFIFVTPFSNPEGKLMNAEEIRKGFGIFTKASHRPALLGARWGQMFSASMPSILLSSSQLVKIEDRVSLNSKGQNAVFTDGCSPAAPDLMRDVARKVMPSSRAIPSCFQFRLGGAKGVFFEDPRRSGKILCVRPSQTKFESLDLNLDITLSSSRPLAMFLNRPLIALLEHHGVPKQNFVECQDKAIKETQGIQYSFLEAATTFAQHGLGTSFRLESLFRNLVKILHLDIAPHASETDDSSVQLAILKIAIAHGITHILREIKHRGRIRLPGSYTLLGVSDEWNCLEEGEIFAQVYDPRTQKQSQIEGRILITRSPQIHPGDCQFVRAVYREELAHLKNVVVFSCKGKRSLPSMLGGGDLDGDIYNLILDDAFHPPKDFTAVAGAYEPLQPTVTSHPCGVQDVVDFVINFIKSDLVGYISILHLRISDANGLDCPDCLELAKAASHAVDYPKVGTAVNFKDLPKAPTGPRPDYLSGEGYRPRPGDTRHYPSPKVLGTLFRRVPTFEYEYEEDDWNHPIEYEKIDRAIRLAVGRCMRRLHSSRFGAFSATLKLDAEDDLLDEMYHVFEDYREELIVIAKTHTVSKNADIWLTEEELICGVSMERYSDPRRRREVTTAMNLQTQELTRKIRLEFSHQDNDQDDFDEDEYFDAINYEEDPDIGRLCNQFNRARAAWIVGNGEDVYGAQSFTMIALGEMLSAIKALGREA</sequence>
<dbReference type="GO" id="GO:0003723">
    <property type="term" value="F:RNA binding"/>
    <property type="evidence" value="ECO:0007669"/>
    <property type="project" value="UniProtKB-KW"/>
</dbReference>
<dbReference type="InterPro" id="IPR057596">
    <property type="entry name" value="RDRP_core"/>
</dbReference>
<dbReference type="GO" id="GO:0030422">
    <property type="term" value="P:siRNA processing"/>
    <property type="evidence" value="ECO:0007669"/>
    <property type="project" value="TreeGrafter"/>
</dbReference>
<feature type="domain" description="RDRP core" evidence="3">
    <location>
        <begin position="468"/>
        <end position="1055"/>
    </location>
</feature>
<dbReference type="Proteomes" id="UP001142393">
    <property type="component" value="Unassembled WGS sequence"/>
</dbReference>
<evidence type="ECO:0000313" key="5">
    <source>
        <dbReference type="Proteomes" id="UP001142393"/>
    </source>
</evidence>
<proteinExistence type="inferred from homology"/>
<dbReference type="GO" id="GO:0031380">
    <property type="term" value="C:nuclear RNA-directed RNA polymerase complex"/>
    <property type="evidence" value="ECO:0007669"/>
    <property type="project" value="TreeGrafter"/>
</dbReference>
<dbReference type="InterPro" id="IPR007855">
    <property type="entry name" value="RDRP"/>
</dbReference>
<reference evidence="4 5" key="1">
    <citation type="journal article" date="2023" name="Proc. Natl. Acad. Sci. U.S.A.">
        <title>A global phylogenomic analysis of the shiitake genus Lentinula.</title>
        <authorList>
            <person name="Sierra-Patev S."/>
            <person name="Min B."/>
            <person name="Naranjo-Ortiz M."/>
            <person name="Looney B."/>
            <person name="Konkel Z."/>
            <person name="Slot J.C."/>
            <person name="Sakamoto Y."/>
            <person name="Steenwyk J.L."/>
            <person name="Rokas A."/>
            <person name="Carro J."/>
            <person name="Camarero S."/>
            <person name="Ferreira P."/>
            <person name="Molpeceres G."/>
            <person name="Ruiz-Duenas F.J."/>
            <person name="Serrano A."/>
            <person name="Henrissat B."/>
            <person name="Drula E."/>
            <person name="Hughes K.W."/>
            <person name="Mata J.L."/>
            <person name="Ishikawa N.K."/>
            <person name="Vargas-Isla R."/>
            <person name="Ushijima S."/>
            <person name="Smith C.A."/>
            <person name="Donoghue J."/>
            <person name="Ahrendt S."/>
            <person name="Andreopoulos W."/>
            <person name="He G."/>
            <person name="LaButti K."/>
            <person name="Lipzen A."/>
            <person name="Ng V."/>
            <person name="Riley R."/>
            <person name="Sandor L."/>
            <person name="Barry K."/>
            <person name="Martinez A.T."/>
            <person name="Xiao Y."/>
            <person name="Gibbons J.G."/>
            <person name="Terashima K."/>
            <person name="Grigoriev I.V."/>
            <person name="Hibbett D."/>
        </authorList>
    </citation>
    <scope>NUCLEOTIDE SEQUENCE [LARGE SCALE GENOMIC DNA]</scope>
    <source>
        <strain evidence="4 5">TFB7810</strain>
    </source>
</reference>
<dbReference type="EC" id="2.7.7.48" evidence="1"/>
<dbReference type="AlphaFoldDB" id="A0A9W8P9K6"/>
<comment type="caution">
    <text evidence="4">The sequence shown here is derived from an EMBL/GenBank/DDBJ whole genome shotgun (WGS) entry which is preliminary data.</text>
</comment>
<name>A0A9W8P9K6_9AGAR</name>
<dbReference type="Pfam" id="PF05183">
    <property type="entry name" value="RdRP"/>
    <property type="match status" value="1"/>
</dbReference>
<keyword evidence="1" id="KW-0548">Nucleotidyltransferase</keyword>
<protein>
    <recommendedName>
        <fullName evidence="1">RNA-dependent RNA polymerase</fullName>
        <ecNumber evidence="1">2.7.7.48</ecNumber>
    </recommendedName>
</protein>
<gene>
    <name evidence="4" type="ORF">DFH05DRAFT_1521275</name>
</gene>
<evidence type="ECO:0000313" key="4">
    <source>
        <dbReference type="EMBL" id="KAJ3749658.1"/>
    </source>
</evidence>